<dbReference type="Gene3D" id="2.30.30.140">
    <property type="match status" value="1"/>
</dbReference>
<dbReference type="PANTHER" id="PTHR10880">
    <property type="entry name" value="MORTALITY FACTOR 4-LIKE PROTEIN"/>
    <property type="match status" value="1"/>
</dbReference>
<dbReference type="InterPro" id="IPR016197">
    <property type="entry name" value="Chromo-like_dom_sf"/>
</dbReference>
<evidence type="ECO:0000256" key="2">
    <source>
        <dbReference type="ARBA" id="ARBA00009093"/>
    </source>
</evidence>
<dbReference type="InterPro" id="IPR008676">
    <property type="entry name" value="MRG"/>
</dbReference>
<dbReference type="PANTHER" id="PTHR10880:SF15">
    <property type="entry name" value="MSL COMPLEX SUBUNIT 3"/>
    <property type="match status" value="1"/>
</dbReference>
<dbReference type="EMBL" id="JAHCVI010000001">
    <property type="protein sequence ID" value="KAG7294377.1"/>
    <property type="molecule type" value="Genomic_DNA"/>
</dbReference>
<dbReference type="InterPro" id="IPR038217">
    <property type="entry name" value="MRG_C_sf"/>
</dbReference>
<comment type="subcellular location">
    <subcellularLocation>
        <location evidence="1">Nucleus</location>
    </subcellularLocation>
</comment>
<keyword evidence="8" id="KW-0804">Transcription</keyword>
<dbReference type="GO" id="GO:0006355">
    <property type="term" value="P:regulation of DNA-templated transcription"/>
    <property type="evidence" value="ECO:0007669"/>
    <property type="project" value="InterPro"/>
</dbReference>
<sequence>MAPQKQAQPPFQKDERVLCFHMEMLYEAKILDTMAPESSGDGWMYKIHYKGWKSSWDDWVPQDRIRKFTDENKDLASQLLAQYKMLQSGRTAKQSAKKGPATSRAPNGSDMSSARGSEERTAGATTTTGRGPRRARDYELEQVLGSRAPVNGAIVRRITRGNPHGIRKTASGVQKAVVTAHEESNGARPGAIRAPMPAGLPIHEYFFLEHELDPETYPLDHSWMAQEKLWFDREHQKDNLVVLPTEKTSTYLDGNGKKKFDDRYEMVVQRRPPGENHPKILAAQENETSNAALLLFHLYLDPTARIPVAGNPSEPAFLARQITPALKERQIDPEWFQRATDVDEADFEDNFHNRPSIKLPVPDHVKALLVDDWENVTKNQQLVPLPHVHSVDEILNDYLAHEKPNRPEGSASLDILEETIAGLREYFDKCLGRILLYRFERAQYHEMHQLWNKGDGKHKSAGDTYGAEHLSRLLVSLPELIAQTNMDQQSVNRLREELMKFTNWFSRHTTKYFVSQYETPGADYIEQARSV</sequence>
<keyword evidence="17" id="KW-1185">Reference proteome</keyword>
<dbReference type="Gene3D" id="1.10.274.30">
    <property type="entry name" value="MRG domain"/>
    <property type="match status" value="1"/>
</dbReference>
<evidence type="ECO:0000256" key="8">
    <source>
        <dbReference type="ARBA" id="ARBA00023163"/>
    </source>
</evidence>
<feature type="region of interest" description="Disordered" evidence="13">
    <location>
        <begin position="88"/>
        <end position="136"/>
    </location>
</feature>
<dbReference type="InterPro" id="IPR053820">
    <property type="entry name" value="MSL3_chromo-like"/>
</dbReference>
<dbReference type="Proteomes" id="UP001197093">
    <property type="component" value="Unassembled WGS sequence"/>
</dbReference>
<evidence type="ECO:0000256" key="9">
    <source>
        <dbReference type="ARBA" id="ARBA00023204"/>
    </source>
</evidence>
<dbReference type="AlphaFoldDB" id="A0AAD4I3N2"/>
<evidence type="ECO:0000256" key="7">
    <source>
        <dbReference type="ARBA" id="ARBA00023015"/>
    </source>
</evidence>
<accession>A0AAD4I3N2</accession>
<evidence type="ECO:0000259" key="14">
    <source>
        <dbReference type="Pfam" id="PF05712"/>
    </source>
</evidence>
<dbReference type="SUPFAM" id="SSF54160">
    <property type="entry name" value="Chromo domain-like"/>
    <property type="match status" value="1"/>
</dbReference>
<feature type="domain" description="MRG" evidence="14">
    <location>
        <begin position="345"/>
        <end position="518"/>
    </location>
</feature>
<dbReference type="GO" id="GO:0035267">
    <property type="term" value="C:NuA4 histone acetyltransferase complex"/>
    <property type="evidence" value="ECO:0007669"/>
    <property type="project" value="TreeGrafter"/>
</dbReference>
<evidence type="ECO:0000259" key="15">
    <source>
        <dbReference type="Pfam" id="PF22732"/>
    </source>
</evidence>
<feature type="compositionally biased region" description="Polar residues" evidence="13">
    <location>
        <begin position="104"/>
        <end position="115"/>
    </location>
</feature>
<dbReference type="InterPro" id="IPR026541">
    <property type="entry name" value="MRG_dom"/>
</dbReference>
<comment type="subunit">
    <text evidence="3">Component of the NuA4 histone acetyltransferase complex.</text>
</comment>
<evidence type="ECO:0000256" key="12">
    <source>
        <dbReference type="ARBA" id="ARBA00072864"/>
    </source>
</evidence>
<dbReference type="GO" id="GO:0006325">
    <property type="term" value="P:chromatin organization"/>
    <property type="evidence" value="ECO:0007669"/>
    <property type="project" value="UniProtKB-KW"/>
</dbReference>
<dbReference type="PROSITE" id="PS51640">
    <property type="entry name" value="MRG"/>
    <property type="match status" value="1"/>
</dbReference>
<comment type="caution">
    <text evidence="16">The sequence shown here is derived from an EMBL/GenBank/DDBJ whole genome shotgun (WGS) entry which is preliminary data.</text>
</comment>
<dbReference type="Pfam" id="PF22732">
    <property type="entry name" value="MSL3_chromo-like"/>
    <property type="match status" value="1"/>
</dbReference>
<dbReference type="FunFam" id="2.30.30.140:FF:000149">
    <property type="entry name" value="WGS project CABT00000000 data, contig 2.3"/>
    <property type="match status" value="1"/>
</dbReference>
<evidence type="ECO:0000256" key="6">
    <source>
        <dbReference type="ARBA" id="ARBA00022853"/>
    </source>
</evidence>
<evidence type="ECO:0000256" key="13">
    <source>
        <dbReference type="SAM" id="MobiDB-lite"/>
    </source>
</evidence>
<comment type="function">
    <text evidence="11">Involved in deacetylation of histones, chromatin assembly and chromosome segregation. May act as a transcriptional oscillator, directing histone deacetylases to specific chromosomal domains. Component of the NuA4 histone acetyltransferase complex which is involved in transcriptional activation of selected genes principally by acetylation of nucleosomal histone H4 and H2A. The NuA4 complex is also involved in DNA repair.</text>
</comment>
<organism evidence="16 17">
    <name type="scientific">Staphylotrichum longicolle</name>
    <dbReference type="NCBI Taxonomy" id="669026"/>
    <lineage>
        <taxon>Eukaryota</taxon>
        <taxon>Fungi</taxon>
        <taxon>Dikarya</taxon>
        <taxon>Ascomycota</taxon>
        <taxon>Pezizomycotina</taxon>
        <taxon>Sordariomycetes</taxon>
        <taxon>Sordariomycetidae</taxon>
        <taxon>Sordariales</taxon>
        <taxon>Chaetomiaceae</taxon>
        <taxon>Staphylotrichum</taxon>
    </lineage>
</organism>
<dbReference type="Pfam" id="PF05712">
    <property type="entry name" value="MRG"/>
    <property type="match status" value="1"/>
</dbReference>
<evidence type="ECO:0000256" key="10">
    <source>
        <dbReference type="ARBA" id="ARBA00023242"/>
    </source>
</evidence>
<evidence type="ECO:0000313" key="17">
    <source>
        <dbReference type="Proteomes" id="UP001197093"/>
    </source>
</evidence>
<evidence type="ECO:0000256" key="11">
    <source>
        <dbReference type="ARBA" id="ARBA00057322"/>
    </source>
</evidence>
<dbReference type="GO" id="GO:0032221">
    <property type="term" value="C:Rpd3S complex"/>
    <property type="evidence" value="ECO:0007669"/>
    <property type="project" value="TreeGrafter"/>
</dbReference>
<evidence type="ECO:0000256" key="5">
    <source>
        <dbReference type="ARBA" id="ARBA00022763"/>
    </source>
</evidence>
<evidence type="ECO:0000256" key="1">
    <source>
        <dbReference type="ARBA" id="ARBA00004123"/>
    </source>
</evidence>
<keyword evidence="7" id="KW-0805">Transcription regulation</keyword>
<comment type="similarity">
    <text evidence="2">Belongs to the MRG family.</text>
</comment>
<dbReference type="GO" id="GO:0006281">
    <property type="term" value="P:DNA repair"/>
    <property type="evidence" value="ECO:0007669"/>
    <property type="project" value="UniProtKB-KW"/>
</dbReference>
<feature type="domain" description="MSL3 chromodomain-like" evidence="15">
    <location>
        <begin position="11"/>
        <end position="79"/>
    </location>
</feature>
<keyword evidence="5" id="KW-0227">DNA damage</keyword>
<dbReference type="FunFam" id="1.10.274.30:FF:000004">
    <property type="entry name" value="Putative Chromatin modification-related protein eaf3"/>
    <property type="match status" value="1"/>
</dbReference>
<evidence type="ECO:0000313" key="16">
    <source>
        <dbReference type="EMBL" id="KAG7294377.1"/>
    </source>
</evidence>
<evidence type="ECO:0000256" key="4">
    <source>
        <dbReference type="ARBA" id="ARBA00018505"/>
    </source>
</evidence>
<keyword evidence="10" id="KW-0539">Nucleus</keyword>
<keyword evidence="6" id="KW-0156">Chromatin regulator</keyword>
<name>A0AAD4I3N2_9PEZI</name>
<dbReference type="CDD" id="cd18983">
    <property type="entry name" value="CBD_MSL3_like"/>
    <property type="match status" value="1"/>
</dbReference>
<reference evidence="16" key="1">
    <citation type="submission" date="2023-02" db="EMBL/GenBank/DDBJ databases">
        <authorList>
            <person name="Palmer J.M."/>
        </authorList>
    </citation>
    <scope>NUCLEOTIDE SEQUENCE</scope>
    <source>
        <strain evidence="16">FW57</strain>
    </source>
</reference>
<evidence type="ECO:0000256" key="3">
    <source>
        <dbReference type="ARBA" id="ARBA00011353"/>
    </source>
</evidence>
<proteinExistence type="inferred from homology"/>
<protein>
    <recommendedName>
        <fullName evidence="4">Chromatin modification-related protein EAF3</fullName>
    </recommendedName>
    <alternativeName>
        <fullName evidence="12">Chromatin modification-related protein eaf3</fullName>
    </alternativeName>
</protein>
<keyword evidence="9" id="KW-0234">DNA repair</keyword>
<gene>
    <name evidence="16" type="ORF">NEMBOFW57_004448</name>
</gene>